<keyword evidence="3" id="KW-1185">Reference proteome</keyword>
<name>A0A161SKW7_9BRAD</name>
<organism evidence="2 3">
    <name type="scientific">Tardiphaga robiniae</name>
    <dbReference type="NCBI Taxonomy" id="943830"/>
    <lineage>
        <taxon>Bacteria</taxon>
        <taxon>Pseudomonadati</taxon>
        <taxon>Pseudomonadota</taxon>
        <taxon>Alphaproteobacteria</taxon>
        <taxon>Hyphomicrobiales</taxon>
        <taxon>Nitrobacteraceae</taxon>
        <taxon>Tardiphaga</taxon>
    </lineage>
</organism>
<feature type="region of interest" description="Disordered" evidence="1">
    <location>
        <begin position="40"/>
        <end position="60"/>
    </location>
</feature>
<evidence type="ECO:0000256" key="1">
    <source>
        <dbReference type="SAM" id="MobiDB-lite"/>
    </source>
</evidence>
<proteinExistence type="predicted"/>
<reference evidence="2 3" key="1">
    <citation type="submission" date="2016-03" db="EMBL/GenBank/DDBJ databases">
        <title>Microsymbionts genomes from the relict species Vavilovia formosa (Stev.) Fed.</title>
        <authorList>
            <person name="Kopat V."/>
            <person name="Chirak E."/>
            <person name="Kimeklis A."/>
            <person name="Andronov E."/>
        </authorList>
    </citation>
    <scope>NUCLEOTIDE SEQUENCE [LARGE SCALE GENOMIC DNA]</scope>
    <source>
        <strain evidence="2 3">Vaf07</strain>
    </source>
</reference>
<gene>
    <name evidence="2" type="ORF">A4A58_18355</name>
</gene>
<dbReference type="OrthoDB" id="8265718at2"/>
<protein>
    <submittedName>
        <fullName evidence="2">Uncharacterized protein</fullName>
    </submittedName>
</protein>
<comment type="caution">
    <text evidence="2">The sequence shown here is derived from an EMBL/GenBank/DDBJ whole genome shotgun (WGS) entry which is preliminary data.</text>
</comment>
<sequence>MTRVQYLREQATRAERLAKTILDAVTVTRLVEASHAYRQEADRLEQHEASDQATTMWMPH</sequence>
<dbReference type="RefSeq" id="WP_068738346.1">
    <property type="nucleotide sequence ID" value="NZ_LVYV01000055.1"/>
</dbReference>
<feature type="compositionally biased region" description="Polar residues" evidence="1">
    <location>
        <begin position="51"/>
        <end position="60"/>
    </location>
</feature>
<dbReference type="EMBL" id="LVYV01000055">
    <property type="protein sequence ID" value="KZD20692.1"/>
    <property type="molecule type" value="Genomic_DNA"/>
</dbReference>
<evidence type="ECO:0000313" key="2">
    <source>
        <dbReference type="EMBL" id="KZD20692.1"/>
    </source>
</evidence>
<dbReference type="Proteomes" id="UP000076574">
    <property type="component" value="Unassembled WGS sequence"/>
</dbReference>
<feature type="compositionally biased region" description="Basic and acidic residues" evidence="1">
    <location>
        <begin position="40"/>
        <end position="50"/>
    </location>
</feature>
<dbReference type="AlphaFoldDB" id="A0A161SKW7"/>
<accession>A0A161SKW7</accession>
<evidence type="ECO:0000313" key="3">
    <source>
        <dbReference type="Proteomes" id="UP000076574"/>
    </source>
</evidence>